<organism evidence="1 2">
    <name type="scientific">Phoxinus phoxinus</name>
    <name type="common">Eurasian minnow</name>
    <dbReference type="NCBI Taxonomy" id="58324"/>
    <lineage>
        <taxon>Eukaryota</taxon>
        <taxon>Metazoa</taxon>
        <taxon>Chordata</taxon>
        <taxon>Craniata</taxon>
        <taxon>Vertebrata</taxon>
        <taxon>Euteleostomi</taxon>
        <taxon>Actinopterygii</taxon>
        <taxon>Neopterygii</taxon>
        <taxon>Teleostei</taxon>
        <taxon>Ostariophysi</taxon>
        <taxon>Cypriniformes</taxon>
        <taxon>Leuciscidae</taxon>
        <taxon>Phoxininae</taxon>
        <taxon>Phoxinus</taxon>
    </lineage>
</organism>
<accession>A0AAN9H2K9</accession>
<name>A0AAN9H2K9_9TELE</name>
<evidence type="ECO:0000313" key="2">
    <source>
        <dbReference type="Proteomes" id="UP001364617"/>
    </source>
</evidence>
<sequence>MIRQFCNQGNGPVYFSCHAQLASPAGQAQVDCDGSHSVGWAGRHCQVSLMLLSSTFRPCQYQEAGRVSSQCQRPATGPLPSPPKSCRQCQHQLATGESAPCCQLNWTFHLVCLAQGRFITGCLTAT</sequence>
<dbReference type="AlphaFoldDB" id="A0AAN9H2K9"/>
<comment type="caution">
    <text evidence="1">The sequence shown here is derived from an EMBL/GenBank/DDBJ whole genome shotgun (WGS) entry which is preliminary data.</text>
</comment>
<proteinExistence type="predicted"/>
<dbReference type="Proteomes" id="UP001364617">
    <property type="component" value="Unassembled WGS sequence"/>
</dbReference>
<keyword evidence="2" id="KW-1185">Reference proteome</keyword>
<reference evidence="1 2" key="1">
    <citation type="submission" date="2024-02" db="EMBL/GenBank/DDBJ databases">
        <title>Chromosome-level genome assembly of the Eurasian Minnow (Phoxinus phoxinus).</title>
        <authorList>
            <person name="Oriowo T.O."/>
            <person name="Martin S."/>
            <person name="Stange M."/>
            <person name="Chrysostomakis Y."/>
            <person name="Brown T."/>
            <person name="Winkler S."/>
            <person name="Kukowka S."/>
            <person name="Myers E.W."/>
            <person name="Bohne A."/>
        </authorList>
    </citation>
    <scope>NUCLEOTIDE SEQUENCE [LARGE SCALE GENOMIC DNA]</scope>
    <source>
        <strain evidence="1">ZFMK-TIS-60720</strain>
        <tissue evidence="1">Whole Organism</tissue>
    </source>
</reference>
<evidence type="ECO:0000313" key="1">
    <source>
        <dbReference type="EMBL" id="KAK7146193.1"/>
    </source>
</evidence>
<gene>
    <name evidence="1" type="ORF">R3I93_013824</name>
</gene>
<dbReference type="EMBL" id="JAYKXH010000014">
    <property type="protein sequence ID" value="KAK7146193.1"/>
    <property type="molecule type" value="Genomic_DNA"/>
</dbReference>
<protein>
    <submittedName>
        <fullName evidence="1">Uncharacterized protein</fullName>
    </submittedName>
</protein>